<dbReference type="PANTHER" id="PTHR47143:SF1">
    <property type="entry name" value="ION_TRANS DOMAIN-CONTAINING PROTEIN"/>
    <property type="match status" value="1"/>
</dbReference>
<keyword evidence="6" id="KW-0040">ANK repeat</keyword>
<keyword evidence="2" id="KW-0813">Transport</keyword>
<sequence length="813" mass="92544">MASQEEIKQKLDTLFRKQMHERRERFVSSLQDAPVVAEKLLEYEVLTEREKIAIVSKPIRQHQKEALFYILAQKKFEEIDRIIAAMQATGNESLRATLLLLKIRMFKMSPFDKNILKKPKTDSAVEIDEQNDDPSSDRPLPIFPMARTTSPDSFPLISILKRDSQDDSQDEGMQQLKSAISLHKAASDGHLEDLLDLLKSGRRPNEIEENTGRTALHAAVCGNNSEIAMECVDNLVKFYEKNLAGEGGDASKKMSEFLNHQDNEKMTIMHLAAENESVEIVRQLYDKYHCDIFIENKDGLTALEIMYIKTPEAIIHVLNGAIPTTNNHPSDGKFTLEIDFINVIGSKTEEDISDNPNYAETDTLAKLVHQDKQASKVILPHVIVKTFLDLKWEKMKFWLYASMWIQIFLHLWYTLFVVEVFLIVCPYSKSDRKSVPVILTSETTPAGTSSGDQPEKRTLLGYFIGPVEFIEQAFSITSTESKFLQDCTLSSSLNSQAVMLLIIGVLFFLKEMFELLLVNNIFSNGTKRSKDKWRNFLSGMGAYMKSVENIFQLAYIVLMILVCTLAFRTNISDFYYSSAALSVVIAWALILMQVGNIAGLGTYVQILGKVIKSFATLMGTYLVLIIAFSISFSIMFPEMEPFQTLPKSLSRVIIMMTGELNYDETFYDEEKDNGGPPIPLTGHIIYTSFTLLLTIVLINLLIGMVVSDVQGLRGKSEVILRSIQVEQLYVMEKSLLRFRWILLPIKKILSRLRNEKEKNPYLGIFVINPHTTSTGMVLKKSIKDIPMKLQKELRTLAGDKQEYMREYSRKYLN</sequence>
<feature type="compositionally biased region" description="Acidic residues" evidence="11">
    <location>
        <begin position="125"/>
        <end position="134"/>
    </location>
</feature>
<dbReference type="GO" id="GO:0005216">
    <property type="term" value="F:monoatomic ion channel activity"/>
    <property type="evidence" value="ECO:0007669"/>
    <property type="project" value="InterPro"/>
</dbReference>
<name>A0A8J2PV22_9HEXA</name>
<feature type="transmembrane region" description="Helical" evidence="12">
    <location>
        <begin position="397"/>
        <end position="424"/>
    </location>
</feature>
<keyword evidence="4" id="KW-0677">Repeat</keyword>
<dbReference type="InterPro" id="IPR052076">
    <property type="entry name" value="TRP_cation_channel"/>
</dbReference>
<dbReference type="SMART" id="SM00248">
    <property type="entry name" value="ANK"/>
    <property type="match status" value="3"/>
</dbReference>
<evidence type="ECO:0000256" key="5">
    <source>
        <dbReference type="ARBA" id="ARBA00022989"/>
    </source>
</evidence>
<evidence type="ECO:0000313" key="14">
    <source>
        <dbReference type="EMBL" id="CAG7834104.1"/>
    </source>
</evidence>
<keyword evidence="9" id="KW-0325">Glycoprotein</keyword>
<dbReference type="Pfam" id="PF12796">
    <property type="entry name" value="Ank_2"/>
    <property type="match status" value="1"/>
</dbReference>
<keyword evidence="7" id="KW-0406">Ion transport</keyword>
<evidence type="ECO:0000256" key="1">
    <source>
        <dbReference type="ARBA" id="ARBA00004141"/>
    </source>
</evidence>
<dbReference type="EMBL" id="CAJVCH010570111">
    <property type="protein sequence ID" value="CAG7834104.1"/>
    <property type="molecule type" value="Genomic_DNA"/>
</dbReference>
<comment type="subcellular location">
    <subcellularLocation>
        <location evidence="1">Membrane</location>
        <topology evidence="1">Multi-pass membrane protein</topology>
    </subcellularLocation>
</comment>
<evidence type="ECO:0000256" key="9">
    <source>
        <dbReference type="ARBA" id="ARBA00023180"/>
    </source>
</evidence>
<evidence type="ECO:0000256" key="3">
    <source>
        <dbReference type="ARBA" id="ARBA00022692"/>
    </source>
</evidence>
<feature type="region of interest" description="Disordered" evidence="11">
    <location>
        <begin position="122"/>
        <end position="149"/>
    </location>
</feature>
<feature type="transmembrane region" description="Helical" evidence="12">
    <location>
        <begin position="614"/>
        <end position="636"/>
    </location>
</feature>
<protein>
    <recommendedName>
        <fullName evidence="13">Ion transport domain-containing protein</fullName>
    </recommendedName>
</protein>
<feature type="transmembrane region" description="Helical" evidence="12">
    <location>
        <begin position="574"/>
        <end position="594"/>
    </location>
</feature>
<evidence type="ECO:0000256" key="4">
    <source>
        <dbReference type="ARBA" id="ARBA00022737"/>
    </source>
</evidence>
<evidence type="ECO:0000256" key="6">
    <source>
        <dbReference type="ARBA" id="ARBA00023043"/>
    </source>
</evidence>
<dbReference type="OrthoDB" id="5402602at2759"/>
<dbReference type="Proteomes" id="UP000708208">
    <property type="component" value="Unassembled WGS sequence"/>
</dbReference>
<evidence type="ECO:0000256" key="11">
    <source>
        <dbReference type="SAM" id="MobiDB-lite"/>
    </source>
</evidence>
<dbReference type="InterPro" id="IPR002110">
    <property type="entry name" value="Ankyrin_rpt"/>
</dbReference>
<keyword evidence="3 12" id="KW-0812">Transmembrane</keyword>
<feature type="transmembrane region" description="Helical" evidence="12">
    <location>
        <begin position="684"/>
        <end position="706"/>
    </location>
</feature>
<dbReference type="Pfam" id="PF00520">
    <property type="entry name" value="Ion_trans"/>
    <property type="match status" value="1"/>
</dbReference>
<feature type="transmembrane region" description="Helical" evidence="12">
    <location>
        <begin position="498"/>
        <end position="522"/>
    </location>
</feature>
<evidence type="ECO:0000256" key="10">
    <source>
        <dbReference type="ARBA" id="ARBA00023303"/>
    </source>
</evidence>
<comment type="caution">
    <text evidence="14">The sequence shown here is derived from an EMBL/GenBank/DDBJ whole genome shotgun (WGS) entry which is preliminary data.</text>
</comment>
<gene>
    <name evidence="14" type="ORF">AFUS01_LOCUS43642</name>
</gene>
<feature type="domain" description="Ion transport" evidence="13">
    <location>
        <begin position="501"/>
        <end position="714"/>
    </location>
</feature>
<organism evidence="14 15">
    <name type="scientific">Allacma fusca</name>
    <dbReference type="NCBI Taxonomy" id="39272"/>
    <lineage>
        <taxon>Eukaryota</taxon>
        <taxon>Metazoa</taxon>
        <taxon>Ecdysozoa</taxon>
        <taxon>Arthropoda</taxon>
        <taxon>Hexapoda</taxon>
        <taxon>Collembola</taxon>
        <taxon>Symphypleona</taxon>
        <taxon>Sminthuridae</taxon>
        <taxon>Allacma</taxon>
    </lineage>
</organism>
<dbReference type="PANTHER" id="PTHR47143">
    <property type="entry name" value="TRANSIENT RECEPTOR POTENTIAL CATION CHANNEL PROTEIN PAINLESS"/>
    <property type="match status" value="1"/>
</dbReference>
<reference evidence="14" key="1">
    <citation type="submission" date="2021-06" db="EMBL/GenBank/DDBJ databases">
        <authorList>
            <person name="Hodson N. C."/>
            <person name="Mongue J. A."/>
            <person name="Jaron S. K."/>
        </authorList>
    </citation>
    <scope>NUCLEOTIDE SEQUENCE</scope>
</reference>
<evidence type="ECO:0000256" key="7">
    <source>
        <dbReference type="ARBA" id="ARBA00023065"/>
    </source>
</evidence>
<evidence type="ECO:0000256" key="2">
    <source>
        <dbReference type="ARBA" id="ARBA00022448"/>
    </source>
</evidence>
<evidence type="ECO:0000256" key="12">
    <source>
        <dbReference type="SAM" id="Phobius"/>
    </source>
</evidence>
<evidence type="ECO:0000313" key="15">
    <source>
        <dbReference type="Proteomes" id="UP000708208"/>
    </source>
</evidence>
<dbReference type="GO" id="GO:0034703">
    <property type="term" value="C:cation channel complex"/>
    <property type="evidence" value="ECO:0007669"/>
    <property type="project" value="UniProtKB-ARBA"/>
</dbReference>
<evidence type="ECO:0000259" key="13">
    <source>
        <dbReference type="Pfam" id="PF00520"/>
    </source>
</evidence>
<keyword evidence="5 12" id="KW-1133">Transmembrane helix</keyword>
<dbReference type="AlphaFoldDB" id="A0A8J2PV22"/>
<keyword evidence="15" id="KW-1185">Reference proteome</keyword>
<proteinExistence type="predicted"/>
<keyword evidence="10" id="KW-0407">Ion channel</keyword>
<dbReference type="InterPro" id="IPR005821">
    <property type="entry name" value="Ion_trans_dom"/>
</dbReference>
<feature type="transmembrane region" description="Helical" evidence="12">
    <location>
        <begin position="550"/>
        <end position="568"/>
    </location>
</feature>
<accession>A0A8J2PV22</accession>
<evidence type="ECO:0000256" key="8">
    <source>
        <dbReference type="ARBA" id="ARBA00023136"/>
    </source>
</evidence>
<keyword evidence="8 12" id="KW-0472">Membrane</keyword>